<keyword evidence="2" id="KW-1185">Reference proteome</keyword>
<dbReference type="AlphaFoldDB" id="A0A0N4WR98"/>
<dbReference type="Proteomes" id="UP000268014">
    <property type="component" value="Unassembled WGS sequence"/>
</dbReference>
<evidence type="ECO:0000313" key="3">
    <source>
        <dbReference type="WBParaSite" id="HPLM_0001400201-mRNA-1"/>
    </source>
</evidence>
<evidence type="ECO:0000313" key="1">
    <source>
        <dbReference type="EMBL" id="VDO51424.1"/>
    </source>
</evidence>
<organism evidence="3">
    <name type="scientific">Haemonchus placei</name>
    <name type="common">Barber's pole worm</name>
    <dbReference type="NCBI Taxonomy" id="6290"/>
    <lineage>
        <taxon>Eukaryota</taxon>
        <taxon>Metazoa</taxon>
        <taxon>Ecdysozoa</taxon>
        <taxon>Nematoda</taxon>
        <taxon>Chromadorea</taxon>
        <taxon>Rhabditida</taxon>
        <taxon>Rhabditina</taxon>
        <taxon>Rhabditomorpha</taxon>
        <taxon>Strongyloidea</taxon>
        <taxon>Trichostrongylidae</taxon>
        <taxon>Haemonchus</taxon>
    </lineage>
</organism>
<evidence type="ECO:0000313" key="2">
    <source>
        <dbReference type="Proteomes" id="UP000268014"/>
    </source>
</evidence>
<name>A0A0N4WR98_HAEPC</name>
<dbReference type="EMBL" id="UZAF01018409">
    <property type="protein sequence ID" value="VDO51424.1"/>
    <property type="molecule type" value="Genomic_DNA"/>
</dbReference>
<accession>A0A0N4WR98</accession>
<dbReference type="WBParaSite" id="HPLM_0001400201-mRNA-1">
    <property type="protein sequence ID" value="HPLM_0001400201-mRNA-1"/>
    <property type="gene ID" value="HPLM_0001400201"/>
</dbReference>
<reference evidence="1 2" key="2">
    <citation type="submission" date="2018-11" db="EMBL/GenBank/DDBJ databases">
        <authorList>
            <consortium name="Pathogen Informatics"/>
        </authorList>
    </citation>
    <scope>NUCLEOTIDE SEQUENCE [LARGE SCALE GENOMIC DNA]</scope>
    <source>
        <strain evidence="1 2">MHpl1</strain>
    </source>
</reference>
<sequence>MRQLVDVSCSAADVAALLFAAGAPVAAPHSDRPLPTTLTCAVPTSLLSAEVQRAGSPARSLAGLVDPMGFIRVSSKLIRITS</sequence>
<reference evidence="3" key="1">
    <citation type="submission" date="2017-02" db="UniProtKB">
        <authorList>
            <consortium name="WormBaseParasite"/>
        </authorList>
    </citation>
    <scope>IDENTIFICATION</scope>
</reference>
<gene>
    <name evidence="1" type="ORF">HPLM_LOCUS13994</name>
</gene>
<protein>
    <submittedName>
        <fullName evidence="3">Secreted protein</fullName>
    </submittedName>
</protein>
<proteinExistence type="predicted"/>